<feature type="transmembrane region" description="Helical" evidence="2">
    <location>
        <begin position="6"/>
        <end position="27"/>
    </location>
</feature>
<dbReference type="STRING" id="1529.SAMN04487885_11461"/>
<dbReference type="GO" id="GO:0005524">
    <property type="term" value="F:ATP binding"/>
    <property type="evidence" value="ECO:0007669"/>
    <property type="project" value="UniProtKB-KW"/>
</dbReference>
<dbReference type="EMBL" id="QAMZ01000029">
    <property type="protein sequence ID" value="PWL53874.1"/>
    <property type="molecule type" value="Genomic_DNA"/>
</dbReference>
<reference evidence="4 7" key="2">
    <citation type="submission" date="2018-03" db="EMBL/GenBank/DDBJ databases">
        <title>The uncultured portion of the human microbiome is neutrally assembled.</title>
        <authorList>
            <person name="Jeraldo P."/>
            <person name="Boardman L."/>
            <person name="White B.A."/>
            <person name="Nelson H."/>
            <person name="Goldenfeld N."/>
            <person name="Chia N."/>
        </authorList>
    </citation>
    <scope>NUCLEOTIDE SEQUENCE [LARGE SCALE GENOMIC DNA]</scope>
    <source>
        <strain evidence="4">CIM:MAG 903</strain>
    </source>
</reference>
<dbReference type="RefSeq" id="WP_051196396.1">
    <property type="nucleotide sequence ID" value="NZ_FOOE01000014.1"/>
</dbReference>
<reference evidence="5 6" key="1">
    <citation type="submission" date="2016-10" db="EMBL/GenBank/DDBJ databases">
        <authorList>
            <person name="de Groot N.N."/>
        </authorList>
    </citation>
    <scope>NUCLEOTIDE SEQUENCE [LARGE SCALE GENOMIC DNA]</scope>
    <source>
        <strain evidence="5 6">NLAE-zl-G419</strain>
    </source>
</reference>
<name>A0A1I2MFY4_9CLOT</name>
<keyword evidence="2" id="KW-0812">Transmembrane</keyword>
<keyword evidence="4" id="KW-0067">ATP-binding</keyword>
<sequence length="434" mass="51322">MFYELIVILCISFLTCICTTFVSFNFMRKLKRNIYRTKWVYGIMILIHVLLVTSVSIFNYPIQKTVMMCILNVLMGHFLFNKEKMYMIYYGLFSLCIGICEFIVVPIFNVVFMWSDTFYYKNAWYSSLMLVTAQVIVLCSYRLFLEFFRKKEIKRLNKVQVFNFIFLPLFSFLNIMVMLTLTQYIMYPILTALIVINIIFILFLNVYLTYLFQTISQNNDLKNEIALYEQKADLQYEYYNNLEKKYESSRKIIHDMKNHLQSMERLYDMEEHYKGKKYSDDIMELLNSFNQDYYTTNSVLNIVINDKVELGNTYGIDISCKLNDVSLDFMREIDVTTIFANLLDNAIAAAKDVKQNPYILLKANKVQEFIVISIINSCNDKTLDGSEKLMSSKKKHEGLGLGNVKMALEKYDGHMRIEREEDEFKVNLFIPIEE</sequence>
<dbReference type="GO" id="GO:0016301">
    <property type="term" value="F:kinase activity"/>
    <property type="evidence" value="ECO:0007669"/>
    <property type="project" value="UniProtKB-KW"/>
</dbReference>
<dbReference type="Gene3D" id="3.30.565.10">
    <property type="entry name" value="Histidine kinase-like ATPase, C-terminal domain"/>
    <property type="match status" value="1"/>
</dbReference>
<dbReference type="Proteomes" id="UP000246114">
    <property type="component" value="Unassembled WGS sequence"/>
</dbReference>
<dbReference type="Pfam" id="PF14501">
    <property type="entry name" value="HATPase_c_5"/>
    <property type="match status" value="1"/>
</dbReference>
<dbReference type="GO" id="GO:0042802">
    <property type="term" value="F:identical protein binding"/>
    <property type="evidence" value="ECO:0007669"/>
    <property type="project" value="TreeGrafter"/>
</dbReference>
<feature type="transmembrane region" description="Helical" evidence="2">
    <location>
        <begin position="124"/>
        <end position="144"/>
    </location>
</feature>
<dbReference type="AlphaFoldDB" id="A0A1I2MFY4"/>
<dbReference type="eggNOG" id="COG3290">
    <property type="taxonomic scope" value="Bacteria"/>
</dbReference>
<dbReference type="SUPFAM" id="SSF55874">
    <property type="entry name" value="ATPase domain of HSP90 chaperone/DNA topoisomerase II/histidine kinase"/>
    <property type="match status" value="1"/>
</dbReference>
<keyword evidence="4" id="KW-0547">Nucleotide-binding</keyword>
<dbReference type="EMBL" id="FOOE01000014">
    <property type="protein sequence ID" value="SFF89820.1"/>
    <property type="molecule type" value="Genomic_DNA"/>
</dbReference>
<keyword evidence="5" id="KW-0418">Kinase</keyword>
<keyword evidence="2" id="KW-0472">Membrane</keyword>
<dbReference type="InterPro" id="IPR032834">
    <property type="entry name" value="NatK-like_C"/>
</dbReference>
<evidence type="ECO:0000259" key="3">
    <source>
        <dbReference type="Pfam" id="PF14501"/>
    </source>
</evidence>
<evidence type="ECO:0000313" key="4">
    <source>
        <dbReference type="EMBL" id="PWL53874.1"/>
    </source>
</evidence>
<dbReference type="OrthoDB" id="1634477at2"/>
<evidence type="ECO:0000256" key="1">
    <source>
        <dbReference type="SAM" id="Coils"/>
    </source>
</evidence>
<evidence type="ECO:0000313" key="7">
    <source>
        <dbReference type="Proteomes" id="UP000246114"/>
    </source>
</evidence>
<feature type="transmembrane region" description="Helical" evidence="2">
    <location>
        <begin position="64"/>
        <end position="80"/>
    </location>
</feature>
<keyword evidence="1" id="KW-0175">Coiled coil</keyword>
<accession>A0A1I2MFY4</accession>
<protein>
    <submittedName>
        <fullName evidence="4">ATP-binding protein</fullName>
    </submittedName>
    <submittedName>
        <fullName evidence="5">Sensor histidine kinase YesM</fullName>
    </submittedName>
</protein>
<feature type="domain" description="Sensor histidine kinase NatK-like C-terminal" evidence="3">
    <location>
        <begin position="331"/>
        <end position="431"/>
    </location>
</feature>
<dbReference type="CDD" id="cd16935">
    <property type="entry name" value="HATPase_AgrC-ComD-like"/>
    <property type="match status" value="1"/>
</dbReference>
<evidence type="ECO:0000256" key="2">
    <source>
        <dbReference type="SAM" id="Phobius"/>
    </source>
</evidence>
<feature type="transmembrane region" description="Helical" evidence="2">
    <location>
        <begin position="164"/>
        <end position="186"/>
    </location>
</feature>
<gene>
    <name evidence="4" type="ORF">DBY38_05635</name>
    <name evidence="5" type="ORF">SAMN04487885_11461</name>
</gene>
<organism evidence="5 6">
    <name type="scientific">Clostridium cadaveris</name>
    <dbReference type="NCBI Taxonomy" id="1529"/>
    <lineage>
        <taxon>Bacteria</taxon>
        <taxon>Bacillati</taxon>
        <taxon>Bacillota</taxon>
        <taxon>Clostridia</taxon>
        <taxon>Eubacteriales</taxon>
        <taxon>Clostridiaceae</taxon>
        <taxon>Clostridium</taxon>
    </lineage>
</organism>
<dbReference type="PANTHER" id="PTHR40448">
    <property type="entry name" value="TWO-COMPONENT SENSOR HISTIDINE KINASE"/>
    <property type="match status" value="1"/>
</dbReference>
<dbReference type="PANTHER" id="PTHR40448:SF1">
    <property type="entry name" value="TWO-COMPONENT SENSOR HISTIDINE KINASE"/>
    <property type="match status" value="1"/>
</dbReference>
<feature type="transmembrane region" description="Helical" evidence="2">
    <location>
        <begin position="39"/>
        <end position="58"/>
    </location>
</feature>
<keyword evidence="5" id="KW-0808">Transferase</keyword>
<keyword evidence="2" id="KW-1133">Transmembrane helix</keyword>
<evidence type="ECO:0000313" key="5">
    <source>
        <dbReference type="EMBL" id="SFF89820.1"/>
    </source>
</evidence>
<feature type="coiled-coil region" evidence="1">
    <location>
        <begin position="211"/>
        <end position="259"/>
    </location>
</feature>
<evidence type="ECO:0000313" key="6">
    <source>
        <dbReference type="Proteomes" id="UP000182135"/>
    </source>
</evidence>
<proteinExistence type="predicted"/>
<keyword evidence="6" id="KW-1185">Reference proteome</keyword>
<dbReference type="InterPro" id="IPR036890">
    <property type="entry name" value="HATPase_C_sf"/>
</dbReference>
<dbReference type="Proteomes" id="UP000182135">
    <property type="component" value="Unassembled WGS sequence"/>
</dbReference>
<feature type="transmembrane region" description="Helical" evidence="2">
    <location>
        <begin position="87"/>
        <end position="112"/>
    </location>
</feature>
<feature type="transmembrane region" description="Helical" evidence="2">
    <location>
        <begin position="192"/>
        <end position="212"/>
    </location>
</feature>